<dbReference type="EMBL" id="JAUDUY010000007">
    <property type="protein sequence ID" value="MDM9632259.1"/>
    <property type="molecule type" value="Genomic_DNA"/>
</dbReference>
<dbReference type="InterPro" id="IPR003607">
    <property type="entry name" value="HD/PDEase_dom"/>
</dbReference>
<name>A0ABT7WHH6_9FLAO</name>
<evidence type="ECO:0000313" key="1">
    <source>
        <dbReference type="EMBL" id="MDM9632259.1"/>
    </source>
</evidence>
<reference evidence="1" key="1">
    <citation type="submission" date="2023-06" db="EMBL/GenBank/DDBJ databases">
        <title>Robiginitalea aurantiacus sp. nov. and Algoriphagus sediminis sp. nov., isolated from coastal sediment.</title>
        <authorList>
            <person name="Zhou Z.Y."/>
            <person name="An J."/>
            <person name="Jia Y.W."/>
            <person name="Du Z.J."/>
        </authorList>
    </citation>
    <scope>NUCLEOTIDE SEQUENCE</scope>
    <source>
        <strain evidence="1">M39</strain>
    </source>
</reference>
<organism evidence="1 2">
    <name type="scientific">Robiginitalea aurantiaca</name>
    <dbReference type="NCBI Taxonomy" id="3056915"/>
    <lineage>
        <taxon>Bacteria</taxon>
        <taxon>Pseudomonadati</taxon>
        <taxon>Bacteroidota</taxon>
        <taxon>Flavobacteriia</taxon>
        <taxon>Flavobacteriales</taxon>
        <taxon>Flavobacteriaceae</taxon>
        <taxon>Robiginitalea</taxon>
    </lineage>
</organism>
<dbReference type="CDD" id="cd00077">
    <property type="entry name" value="HDc"/>
    <property type="match status" value="1"/>
</dbReference>
<dbReference type="Gene3D" id="1.10.3210.10">
    <property type="entry name" value="Hypothetical protein af1432"/>
    <property type="match status" value="1"/>
</dbReference>
<keyword evidence="2" id="KW-1185">Reference proteome</keyword>
<comment type="caution">
    <text evidence="1">The sequence shown here is derived from an EMBL/GenBank/DDBJ whole genome shotgun (WGS) entry which is preliminary data.</text>
</comment>
<proteinExistence type="predicted"/>
<dbReference type="RefSeq" id="WP_289725624.1">
    <property type="nucleotide sequence ID" value="NZ_JAUDUY010000007.1"/>
</dbReference>
<evidence type="ECO:0000313" key="2">
    <source>
        <dbReference type="Proteomes" id="UP001174839"/>
    </source>
</evidence>
<dbReference type="Proteomes" id="UP001174839">
    <property type="component" value="Unassembled WGS sequence"/>
</dbReference>
<gene>
    <name evidence="1" type="ORF">QU605_12305</name>
</gene>
<accession>A0ABT7WHH6</accession>
<dbReference type="SUPFAM" id="SSF109604">
    <property type="entry name" value="HD-domain/PDEase-like"/>
    <property type="match status" value="1"/>
</dbReference>
<sequence length="205" mass="23900">MDLNNRKAYPEVCHRILEDLSKKLPEHLTYHCLEHTIDVANGCNFYIDHYMISEPIANLIRIAAVAHDYGYIIGPKDHEERSILEVRPMLTEYSENELSLIDGMIRATKVPQKPQNLYEQILADADLDYLGREDYPELSEGLYREFLYFGVVQNESDWLNVQVGFLENHRFNTDWAKLNRSERKGQTLNRLKAKVNTLQQSKKAS</sequence>
<protein>
    <submittedName>
        <fullName evidence="1">HD domain-containing protein</fullName>
    </submittedName>
</protein>